<evidence type="ECO:0000259" key="1">
    <source>
        <dbReference type="Pfam" id="PF24726"/>
    </source>
</evidence>
<feature type="domain" description="DUF7678" evidence="1">
    <location>
        <begin position="1"/>
        <end position="72"/>
    </location>
</feature>
<keyword evidence="3" id="KW-1185">Reference proteome</keyword>
<dbReference type="AlphaFoldDB" id="A0A1G9Y885"/>
<dbReference type="RefSeq" id="WP_092639110.1">
    <property type="nucleotide sequence ID" value="NZ_FNID01000010.1"/>
</dbReference>
<dbReference type="STRING" id="258515.SAMN05192585_11046"/>
<sequence>MWKEGSLKIHDSVFHYWMKQYDEGSQFGIDGGRISKLMLKRNGEVVCNYDRGWDVEPSDPDTQLAFELLLHSENY</sequence>
<protein>
    <recommendedName>
        <fullName evidence="1">DUF7678 domain-containing protein</fullName>
    </recommendedName>
</protein>
<dbReference type="Proteomes" id="UP000199182">
    <property type="component" value="Unassembled WGS sequence"/>
</dbReference>
<dbReference type="Pfam" id="PF24726">
    <property type="entry name" value="DUF7678"/>
    <property type="match status" value="1"/>
</dbReference>
<proteinExistence type="predicted"/>
<evidence type="ECO:0000313" key="3">
    <source>
        <dbReference type="Proteomes" id="UP000199182"/>
    </source>
</evidence>
<accession>A0A1G9Y885</accession>
<organism evidence="2 3">
    <name type="scientific">Acetanaerobacterium elongatum</name>
    <dbReference type="NCBI Taxonomy" id="258515"/>
    <lineage>
        <taxon>Bacteria</taxon>
        <taxon>Bacillati</taxon>
        <taxon>Bacillota</taxon>
        <taxon>Clostridia</taxon>
        <taxon>Eubacteriales</taxon>
        <taxon>Oscillospiraceae</taxon>
        <taxon>Acetanaerobacterium</taxon>
    </lineage>
</organism>
<evidence type="ECO:0000313" key="2">
    <source>
        <dbReference type="EMBL" id="SDN05319.1"/>
    </source>
</evidence>
<gene>
    <name evidence="2" type="ORF">SAMN05192585_11046</name>
</gene>
<dbReference type="EMBL" id="FNID01000010">
    <property type="protein sequence ID" value="SDN05319.1"/>
    <property type="molecule type" value="Genomic_DNA"/>
</dbReference>
<dbReference type="OrthoDB" id="1669335at2"/>
<dbReference type="InterPro" id="IPR056095">
    <property type="entry name" value="DUF7678"/>
</dbReference>
<reference evidence="2 3" key="1">
    <citation type="submission" date="2016-10" db="EMBL/GenBank/DDBJ databases">
        <authorList>
            <person name="de Groot N.N."/>
        </authorList>
    </citation>
    <scope>NUCLEOTIDE SEQUENCE [LARGE SCALE GENOMIC DNA]</scope>
    <source>
        <strain evidence="2 3">CGMCC 1.5012</strain>
    </source>
</reference>
<name>A0A1G9Y885_9FIRM</name>